<name>A0A1M4TFY7_9CLOT</name>
<accession>A0A1M4TFY7</accession>
<gene>
    <name evidence="2" type="ORF">SAMN02746091_00379</name>
</gene>
<dbReference type="RefSeq" id="WP_027308208.1">
    <property type="nucleotide sequence ID" value="NZ_FQVG01000004.1"/>
</dbReference>
<dbReference type="Proteomes" id="UP000184423">
    <property type="component" value="Unassembled WGS sequence"/>
</dbReference>
<evidence type="ECO:0000313" key="3">
    <source>
        <dbReference type="Proteomes" id="UP000184423"/>
    </source>
</evidence>
<feature type="transmembrane region" description="Helical" evidence="1">
    <location>
        <begin position="64"/>
        <end position="82"/>
    </location>
</feature>
<organism evidence="2 3">
    <name type="scientific">Caloramator proteoclasticus DSM 10124</name>
    <dbReference type="NCBI Taxonomy" id="1121262"/>
    <lineage>
        <taxon>Bacteria</taxon>
        <taxon>Bacillati</taxon>
        <taxon>Bacillota</taxon>
        <taxon>Clostridia</taxon>
        <taxon>Eubacteriales</taxon>
        <taxon>Clostridiaceae</taxon>
        <taxon>Caloramator</taxon>
    </lineage>
</organism>
<feature type="transmembrane region" description="Helical" evidence="1">
    <location>
        <begin position="6"/>
        <end position="25"/>
    </location>
</feature>
<protein>
    <submittedName>
        <fullName evidence="2">Uncharacterized protein</fullName>
    </submittedName>
</protein>
<dbReference type="AlphaFoldDB" id="A0A1M4TFY7"/>
<keyword evidence="1" id="KW-0812">Transmembrane</keyword>
<keyword evidence="1" id="KW-0472">Membrane</keyword>
<evidence type="ECO:0000313" key="2">
    <source>
        <dbReference type="EMBL" id="SHE43410.1"/>
    </source>
</evidence>
<proteinExistence type="predicted"/>
<keyword evidence="3" id="KW-1185">Reference proteome</keyword>
<sequence length="109" mass="12941">MQILYQIFLIIVLTIISLSIFNVSKPYLINFFKGKKWLLFLLIGFTLFFPFIFKAYYIKSITLQLLQTTLFVVFFLTYFELIRLAKIEKQKPVIGRPKPKPNRIKKGSK</sequence>
<keyword evidence="1" id="KW-1133">Transmembrane helix</keyword>
<feature type="transmembrane region" description="Helical" evidence="1">
    <location>
        <begin position="37"/>
        <end position="58"/>
    </location>
</feature>
<dbReference type="EMBL" id="FQVG01000004">
    <property type="protein sequence ID" value="SHE43410.1"/>
    <property type="molecule type" value="Genomic_DNA"/>
</dbReference>
<reference evidence="3" key="1">
    <citation type="submission" date="2016-11" db="EMBL/GenBank/DDBJ databases">
        <authorList>
            <person name="Varghese N."/>
            <person name="Submissions S."/>
        </authorList>
    </citation>
    <scope>NUCLEOTIDE SEQUENCE [LARGE SCALE GENOMIC DNA]</scope>
    <source>
        <strain evidence="3">DSM 10124</strain>
    </source>
</reference>
<evidence type="ECO:0000256" key="1">
    <source>
        <dbReference type="SAM" id="Phobius"/>
    </source>
</evidence>